<accession>A0A0M9A9R4</accession>
<gene>
    <name evidence="2" type="ORF">WN51_08301</name>
</gene>
<evidence type="ECO:0000313" key="2">
    <source>
        <dbReference type="EMBL" id="KOX80125.1"/>
    </source>
</evidence>
<evidence type="ECO:0000313" key="3">
    <source>
        <dbReference type="Proteomes" id="UP000053105"/>
    </source>
</evidence>
<organism evidence="2 3">
    <name type="scientific">Melipona quadrifasciata</name>
    <dbReference type="NCBI Taxonomy" id="166423"/>
    <lineage>
        <taxon>Eukaryota</taxon>
        <taxon>Metazoa</taxon>
        <taxon>Ecdysozoa</taxon>
        <taxon>Arthropoda</taxon>
        <taxon>Hexapoda</taxon>
        <taxon>Insecta</taxon>
        <taxon>Pterygota</taxon>
        <taxon>Neoptera</taxon>
        <taxon>Endopterygota</taxon>
        <taxon>Hymenoptera</taxon>
        <taxon>Apocrita</taxon>
        <taxon>Aculeata</taxon>
        <taxon>Apoidea</taxon>
        <taxon>Anthophila</taxon>
        <taxon>Apidae</taxon>
        <taxon>Melipona</taxon>
    </lineage>
</organism>
<keyword evidence="3" id="KW-1185">Reference proteome</keyword>
<dbReference type="OrthoDB" id="7694886at2759"/>
<dbReference type="EMBL" id="KQ435706">
    <property type="protein sequence ID" value="KOX80125.1"/>
    <property type="molecule type" value="Genomic_DNA"/>
</dbReference>
<sequence>MMVATYKCGCPPTEKKPCCKPCASGRSTVKILEEPPASLGDCPKSACCNKRALKPTVSQPKVEEPPPCCPTIAPDSKEFERPRKLRSEIAEKGLPYNEMEVAINDNRLVIRSQKEEVTPKYDPPCDCVDDSQPVRRLDDEIDQPPVPGTRTVTLYPQTGMQKLNERDVNESPKERTTDKVARTTDEAENPNVFVLRVKRKSNNGDKRFDIDLEFKTPRPWSTRKRTEYEMEWSKLSTVKKPSTIETDEVKEDRARKKRKRKK</sequence>
<reference evidence="2 3" key="1">
    <citation type="submission" date="2015-07" db="EMBL/GenBank/DDBJ databases">
        <title>The genome of Melipona quadrifasciata.</title>
        <authorList>
            <person name="Pan H."/>
            <person name="Kapheim K."/>
        </authorList>
    </citation>
    <scope>NUCLEOTIDE SEQUENCE [LARGE SCALE GENOMIC DNA]</scope>
    <source>
        <strain evidence="2">0111107301</strain>
        <tissue evidence="2">Whole body</tissue>
    </source>
</reference>
<proteinExistence type="predicted"/>
<evidence type="ECO:0000256" key="1">
    <source>
        <dbReference type="SAM" id="MobiDB-lite"/>
    </source>
</evidence>
<feature type="region of interest" description="Disordered" evidence="1">
    <location>
        <begin position="163"/>
        <end position="187"/>
    </location>
</feature>
<feature type="compositionally biased region" description="Basic and acidic residues" evidence="1">
    <location>
        <begin position="163"/>
        <end position="185"/>
    </location>
</feature>
<name>A0A0M9A9R4_9HYME</name>
<feature type="region of interest" description="Disordered" evidence="1">
    <location>
        <begin position="234"/>
        <end position="262"/>
    </location>
</feature>
<feature type="compositionally biased region" description="Polar residues" evidence="1">
    <location>
        <begin position="234"/>
        <end position="244"/>
    </location>
</feature>
<dbReference type="Proteomes" id="UP000053105">
    <property type="component" value="Unassembled WGS sequence"/>
</dbReference>
<protein>
    <submittedName>
        <fullName evidence="2">Uncharacterized protein</fullName>
    </submittedName>
</protein>
<dbReference type="AlphaFoldDB" id="A0A0M9A9R4"/>